<reference evidence="3" key="2">
    <citation type="submission" date="2008-12" db="EMBL/GenBank/DDBJ databases">
        <title>Improved gene annotation of the rice (Oryza sativa) genomes.</title>
        <authorList>
            <person name="Wang J."/>
            <person name="Li R."/>
            <person name="Fan W."/>
            <person name="Huang Q."/>
            <person name="Zhang J."/>
            <person name="Zhou Y."/>
            <person name="Hu Y."/>
            <person name="Zi S."/>
            <person name="Li J."/>
            <person name="Ni P."/>
            <person name="Zheng H."/>
            <person name="Zhang Y."/>
            <person name="Zhao M."/>
            <person name="Hao Q."/>
            <person name="McDermott J."/>
            <person name="Samudrala R."/>
            <person name="Kristiansen K."/>
            <person name="Wong G.K.-S."/>
        </authorList>
    </citation>
    <scope>NUCLEOTIDE SEQUENCE</scope>
</reference>
<evidence type="ECO:0000313" key="3">
    <source>
        <dbReference type="EMBL" id="EAZ31107.1"/>
    </source>
</evidence>
<evidence type="ECO:0000256" key="2">
    <source>
        <dbReference type="SAM" id="MobiDB-lite"/>
    </source>
</evidence>
<dbReference type="PIRSF" id="PIRSF012939">
    <property type="entry name" value="Transpt_NO3_Nar2"/>
    <property type="match status" value="1"/>
</dbReference>
<feature type="compositionally biased region" description="Polar residues" evidence="2">
    <location>
        <begin position="117"/>
        <end position="126"/>
    </location>
</feature>
<dbReference type="AlphaFoldDB" id="A3AUW8"/>
<comment type="function">
    <text evidence="1">Involved in nitrate transport.</text>
</comment>
<dbReference type="GO" id="GO:0015706">
    <property type="term" value="P:nitrate transmembrane transport"/>
    <property type="evidence" value="ECO:0007669"/>
    <property type="project" value="UniProtKB-UniRule"/>
</dbReference>
<dbReference type="GO" id="GO:0005886">
    <property type="term" value="C:plasma membrane"/>
    <property type="evidence" value="ECO:0007669"/>
    <property type="project" value="UniProtKB-UniRule"/>
</dbReference>
<dbReference type="PROSITE" id="PS51257">
    <property type="entry name" value="PROKAR_LIPOPROTEIN"/>
    <property type="match status" value="1"/>
</dbReference>
<protein>
    <recommendedName>
        <fullName evidence="1">High-affinity nitrate transporter</fullName>
    </recommendedName>
</protein>
<dbReference type="GO" id="GO:0010167">
    <property type="term" value="P:response to nitrate"/>
    <property type="evidence" value="ECO:0007669"/>
    <property type="project" value="UniProtKB-UniRule"/>
</dbReference>
<dbReference type="EMBL" id="CM000141">
    <property type="protein sequence ID" value="EAZ31107.1"/>
    <property type="molecule type" value="Genomic_DNA"/>
</dbReference>
<keyword evidence="1" id="KW-1133">Transmembrane helix</keyword>
<dbReference type="PANTHER" id="PTHR34806">
    <property type="entry name" value="HIGH-AFFINITY NITRATE TRANSPORTER 3.2"/>
    <property type="match status" value="1"/>
</dbReference>
<reference evidence="3" key="1">
    <citation type="journal article" date="2005" name="PLoS Biol.">
        <title>The genomes of Oryza sativa: a history of duplications.</title>
        <authorList>
            <person name="Yu J."/>
            <person name="Wang J."/>
            <person name="Lin W."/>
            <person name="Li S."/>
            <person name="Li H."/>
            <person name="Zhou J."/>
            <person name="Ni P."/>
            <person name="Dong W."/>
            <person name="Hu S."/>
            <person name="Zeng C."/>
            <person name="Zhang J."/>
            <person name="Zhang Y."/>
            <person name="Li R."/>
            <person name="Xu Z."/>
            <person name="Li S."/>
            <person name="Li X."/>
            <person name="Zheng H."/>
            <person name="Cong L."/>
            <person name="Lin L."/>
            <person name="Yin J."/>
            <person name="Geng J."/>
            <person name="Li G."/>
            <person name="Shi J."/>
            <person name="Liu J."/>
            <person name="Lv H."/>
            <person name="Li J."/>
            <person name="Wang J."/>
            <person name="Deng Y."/>
            <person name="Ran L."/>
            <person name="Shi X."/>
            <person name="Wang X."/>
            <person name="Wu Q."/>
            <person name="Li C."/>
            <person name="Ren X."/>
            <person name="Wang J."/>
            <person name="Wang X."/>
            <person name="Li D."/>
            <person name="Liu D."/>
            <person name="Zhang X."/>
            <person name="Ji Z."/>
            <person name="Zhao W."/>
            <person name="Sun Y."/>
            <person name="Zhang Z."/>
            <person name="Bao J."/>
            <person name="Han Y."/>
            <person name="Dong L."/>
            <person name="Ji J."/>
            <person name="Chen P."/>
            <person name="Wu S."/>
            <person name="Liu J."/>
            <person name="Xiao Y."/>
            <person name="Bu D."/>
            <person name="Tan J."/>
            <person name="Yang L."/>
            <person name="Ye C."/>
            <person name="Zhang J."/>
            <person name="Xu J."/>
            <person name="Zhou Y."/>
            <person name="Yu Y."/>
            <person name="Zhang B."/>
            <person name="Zhuang S."/>
            <person name="Wei H."/>
            <person name="Liu B."/>
            <person name="Lei M."/>
            <person name="Yu H."/>
            <person name="Li Y."/>
            <person name="Xu H."/>
            <person name="Wei S."/>
            <person name="He X."/>
            <person name="Fang L."/>
            <person name="Zhang Z."/>
            <person name="Zhang Y."/>
            <person name="Huang X."/>
            <person name="Su Z."/>
            <person name="Tong W."/>
            <person name="Li J."/>
            <person name="Tong Z."/>
            <person name="Li S."/>
            <person name="Ye J."/>
            <person name="Wang L."/>
            <person name="Fang L."/>
            <person name="Lei T."/>
            <person name="Chen C."/>
            <person name="Chen H."/>
            <person name="Xu Z."/>
            <person name="Li H."/>
            <person name="Huang H."/>
            <person name="Zhang F."/>
            <person name="Xu H."/>
            <person name="Li N."/>
            <person name="Zhao C."/>
            <person name="Li S."/>
            <person name="Dong L."/>
            <person name="Huang Y."/>
            <person name="Li L."/>
            <person name="Xi Y."/>
            <person name="Qi Q."/>
            <person name="Li W."/>
            <person name="Zhang B."/>
            <person name="Hu W."/>
            <person name="Zhang Y."/>
            <person name="Tian X."/>
            <person name="Jiao Y."/>
            <person name="Liang X."/>
            <person name="Jin J."/>
            <person name="Gao L."/>
            <person name="Zheng W."/>
            <person name="Hao B."/>
            <person name="Liu S."/>
            <person name="Wang W."/>
            <person name="Yuan L."/>
            <person name="Cao M."/>
            <person name="McDermott J."/>
            <person name="Samudrala R."/>
            <person name="Wang J."/>
            <person name="Wong G.K."/>
            <person name="Yang H."/>
        </authorList>
    </citation>
    <scope>NUCLEOTIDE SEQUENCE [LARGE SCALE GENOMIC DNA]</scope>
</reference>
<keyword evidence="1" id="KW-1003">Cell membrane</keyword>
<accession>A3AUW8</accession>
<feature type="region of interest" description="Disordered" evidence="2">
    <location>
        <begin position="104"/>
        <end position="131"/>
    </location>
</feature>
<keyword evidence="1" id="KW-0534">Nitrate assimilation</keyword>
<dbReference type="GO" id="GO:0042128">
    <property type="term" value="P:nitrate assimilation"/>
    <property type="evidence" value="ECO:0007669"/>
    <property type="project" value="UniProtKB-UniRule"/>
</dbReference>
<dbReference type="Proteomes" id="UP000007752">
    <property type="component" value="Chromosome 4"/>
</dbReference>
<dbReference type="InterPro" id="IPR016605">
    <property type="entry name" value="Transptr_NO3_Nar2"/>
</dbReference>
<proteinExistence type="inferred from homology"/>
<feature type="signal peptide" evidence="1">
    <location>
        <begin position="1"/>
        <end position="23"/>
    </location>
</feature>
<name>A3AUW8_ORYSJ</name>
<keyword evidence="1" id="KW-0472">Membrane</keyword>
<keyword evidence="1" id="KW-0812">Transmembrane</keyword>
<organism evidence="3">
    <name type="scientific">Oryza sativa subsp. japonica</name>
    <name type="common">Rice</name>
    <dbReference type="NCBI Taxonomy" id="39947"/>
    <lineage>
        <taxon>Eukaryota</taxon>
        <taxon>Viridiplantae</taxon>
        <taxon>Streptophyta</taxon>
        <taxon>Embryophyta</taxon>
        <taxon>Tracheophyta</taxon>
        <taxon>Spermatophyta</taxon>
        <taxon>Magnoliopsida</taxon>
        <taxon>Liliopsida</taxon>
        <taxon>Poales</taxon>
        <taxon>Poaceae</taxon>
        <taxon>BOP clade</taxon>
        <taxon>Oryzoideae</taxon>
        <taxon>Oryzeae</taxon>
        <taxon>Oryzinae</taxon>
        <taxon>Oryza</taxon>
        <taxon>Oryza sativa</taxon>
    </lineage>
</organism>
<gene>
    <name evidence="3" type="ORF">OsJ_15203</name>
</gene>
<keyword evidence="1" id="KW-0732">Signal</keyword>
<dbReference type="PANTHER" id="PTHR34806:SF4">
    <property type="entry name" value="HIGH-AFFINITY NITRATE TRANSPORTER-ACTIVATING PROTEIN 2.2-RELATED"/>
    <property type="match status" value="1"/>
</dbReference>
<evidence type="ECO:0000256" key="1">
    <source>
        <dbReference type="PIRNR" id="PIRNR012939"/>
    </source>
</evidence>
<sequence>MARFGAVIHRVFLPLLLLLVVLGACHVTPAAAAAGARLSALAKALVVEASPRAGQVLHAGEGRHHRDMVAESEGGGGRRPGRIPGYKAVKVTLCYAPASQVGRGWRKAPRRPEQGQGRVSSRSPQQPYDGAGKFEYTVARDVPTASYYVRAYALDASGARVAYGETAPSASFAVAGITGVTASIEVAAGVLSAFSVAALAVFLVLENKKKNK</sequence>
<comment type="similarity">
    <text evidence="1">Belongs to the NAR2 family.</text>
</comment>
<feature type="chain" id="PRO_5017107343" description="High-affinity nitrate transporter" evidence="1">
    <location>
        <begin position="24"/>
        <end position="212"/>
    </location>
</feature>
<dbReference type="Pfam" id="PF16974">
    <property type="entry name" value="NAR2"/>
    <property type="match status" value="1"/>
</dbReference>
<feature type="transmembrane region" description="Helical" evidence="1">
    <location>
        <begin position="186"/>
        <end position="205"/>
    </location>
</feature>